<feature type="transmembrane region" description="Helical" evidence="1">
    <location>
        <begin position="12"/>
        <end position="31"/>
    </location>
</feature>
<dbReference type="Gene3D" id="3.40.720.10">
    <property type="entry name" value="Alkaline Phosphatase, subunit A"/>
    <property type="match status" value="1"/>
</dbReference>
<accession>A0A0J9QZU0</accession>
<organism evidence="2 3">
    <name type="scientific">Drosophila simulans</name>
    <name type="common">Fruit fly</name>
    <dbReference type="NCBI Taxonomy" id="7240"/>
    <lineage>
        <taxon>Eukaryota</taxon>
        <taxon>Metazoa</taxon>
        <taxon>Ecdysozoa</taxon>
        <taxon>Arthropoda</taxon>
        <taxon>Hexapoda</taxon>
        <taxon>Insecta</taxon>
        <taxon>Pterygota</taxon>
        <taxon>Neoptera</taxon>
        <taxon>Endopterygota</taxon>
        <taxon>Diptera</taxon>
        <taxon>Brachycera</taxon>
        <taxon>Muscomorpha</taxon>
        <taxon>Ephydroidea</taxon>
        <taxon>Drosophilidae</taxon>
        <taxon>Drosophila</taxon>
        <taxon>Sophophora</taxon>
    </lineage>
</organism>
<dbReference type="InterPro" id="IPR017850">
    <property type="entry name" value="Alkaline_phosphatase_core_sf"/>
</dbReference>
<protein>
    <recommendedName>
        <fullName evidence="4">DUF229 domain containing protein</fullName>
    </recommendedName>
</protein>
<proteinExistence type="predicted"/>
<dbReference type="CDD" id="cd16021">
    <property type="entry name" value="ALP_like"/>
    <property type="match status" value="1"/>
</dbReference>
<dbReference type="Proteomes" id="UP000035880">
    <property type="component" value="Chromosome 2L"/>
</dbReference>
<dbReference type="OrthoDB" id="413313at2759"/>
<evidence type="ECO:0000313" key="2">
    <source>
        <dbReference type="EMBL" id="KMY89189.1"/>
    </source>
</evidence>
<evidence type="ECO:0000313" key="3">
    <source>
        <dbReference type="Proteomes" id="UP000035880"/>
    </source>
</evidence>
<reference evidence="2 3" key="1">
    <citation type="journal article" date="2013" name="Genome Res.">
        <title>A second-generation assembly of the Drosophila simulans genome provides new insights into patterns of lineage-specific divergence.</title>
        <authorList>
            <person name="Hu T.T."/>
            <person name="Eisen M.B."/>
            <person name="Thornton K.R."/>
            <person name="Andolfatto P."/>
        </authorList>
    </citation>
    <scope>NUCLEOTIDE SEQUENCE [LARGE SCALE GENOMIC DNA]</scope>
    <source>
        <strain evidence="3">w501</strain>
    </source>
</reference>
<evidence type="ECO:0000256" key="1">
    <source>
        <dbReference type="SAM" id="Phobius"/>
    </source>
</evidence>
<dbReference type="GO" id="GO:0005615">
    <property type="term" value="C:extracellular space"/>
    <property type="evidence" value="ECO:0007669"/>
    <property type="project" value="TreeGrafter"/>
</dbReference>
<dbReference type="Bgee" id="FBgn0194955">
    <property type="expression patterns" value="Expressed in adult organism and 2 other cell types or tissues"/>
</dbReference>
<evidence type="ECO:0008006" key="4">
    <source>
        <dbReference type="Google" id="ProtNLM"/>
    </source>
</evidence>
<keyword evidence="1" id="KW-0472">Membrane</keyword>
<sequence length="655" mass="76684">MTLKIKTFSSVSYKKCILCIFILFLLIVWYITSFGVNDDELTIKYNKSEKRFYVNSSKCQMVYVEPFNAEFTKVYTPKNFTRCSNQSDLVTVHFDSILKQYVLHVDEQVLHKLSQSESNDFACFYQNITHGQSADRYDRLGNKTKFTHGYVVPLNVEGMLVECRSADEKRILQEDAFSFVQYQKPPPNLEIDRKASVIMYGIDTVSRTNLRRLMPMVFEFLKSPGWYEMMGYNKVADNSYPNIFPILTGYSPSSAENQICDTSQPGCLDEIPFIWKEMKKNGYLTAYAEDTVFSNTFNYVKPGFLSRPTDYYFRPLLDALEKQTNKLYCPGCKMAYCLGRRLANSYIFDYCRQFMQRFVADRPIWGMFWSNHISHDDFSMLSAMQHKIVGDLLNFEKDGSFEHTIMIFFSDHGSRFGPIMRTKESFLEGRQPIMFIYLPPWFREKYPQYVEALAQNQNRLSSNFDVYNTLKHIINIEGLVEDTKWSYDCPQCQSLFYPLPESRSCSEAAIPEAYCTCHNYEEVQEDHGTWRMAELVVDRINQYLQYNNLQNLCSSLTLRVINITEVRMLESDEYVGLGKGLRHYHTKFQVHQNLAEFFATVLYDRRTEELQINVELINRINIYRADAECVDDSTQKLFCICLSKLRNNESTPTIQ</sequence>
<dbReference type="PANTHER" id="PTHR10974:SF9">
    <property type="entry name" value="DUF229 DOMAIN CONTAINING PROTEIN-RELATED"/>
    <property type="match status" value="1"/>
</dbReference>
<dbReference type="FunFam" id="3.40.720.10:FF:000017">
    <property type="entry name" value="Predicted protein"/>
    <property type="match status" value="1"/>
</dbReference>
<keyword evidence="1" id="KW-0812">Transmembrane</keyword>
<name>A0A0J9QZU0_DROSI</name>
<gene>
    <name evidence="2" type="primary">Dsim\GD23577</name>
    <name evidence="2" type="ORF">Dsimw501_GD23577</name>
</gene>
<dbReference type="KEGG" id="dsi:Dsimw501_GD23577"/>
<dbReference type="InterPro" id="IPR004245">
    <property type="entry name" value="DUF229"/>
</dbReference>
<dbReference type="EMBL" id="CM002910">
    <property type="protein sequence ID" value="KMY89189.1"/>
    <property type="molecule type" value="Genomic_DNA"/>
</dbReference>
<dbReference type="Pfam" id="PF02995">
    <property type="entry name" value="DUF229"/>
    <property type="match status" value="1"/>
</dbReference>
<dbReference type="SUPFAM" id="SSF53649">
    <property type="entry name" value="Alkaline phosphatase-like"/>
    <property type="match status" value="1"/>
</dbReference>
<dbReference type="AlphaFoldDB" id="A0A0J9QZU0"/>
<dbReference type="PANTHER" id="PTHR10974">
    <property type="entry name" value="FI08016P-RELATED"/>
    <property type="match status" value="1"/>
</dbReference>
<keyword evidence="1" id="KW-1133">Transmembrane helix</keyword>